<dbReference type="InParanoid" id="A0A0H2SN19"/>
<name>A0A0H2SN19_9AGAM</name>
<dbReference type="AlphaFoldDB" id="A0A0H2SN19"/>
<accession>A0A0H2SN19</accession>
<dbReference type="Proteomes" id="UP000053477">
    <property type="component" value="Unassembled WGS sequence"/>
</dbReference>
<organism evidence="2 3">
    <name type="scientific">Schizopora paradoxa</name>
    <dbReference type="NCBI Taxonomy" id="27342"/>
    <lineage>
        <taxon>Eukaryota</taxon>
        <taxon>Fungi</taxon>
        <taxon>Dikarya</taxon>
        <taxon>Basidiomycota</taxon>
        <taxon>Agaricomycotina</taxon>
        <taxon>Agaricomycetes</taxon>
        <taxon>Hymenochaetales</taxon>
        <taxon>Schizoporaceae</taxon>
        <taxon>Schizopora</taxon>
    </lineage>
</organism>
<keyword evidence="3" id="KW-1185">Reference proteome</keyword>
<proteinExistence type="predicted"/>
<reference evidence="2 3" key="1">
    <citation type="submission" date="2015-04" db="EMBL/GenBank/DDBJ databases">
        <title>Complete genome sequence of Schizopora paradoxa KUC8140, a cosmopolitan wood degrader in East Asia.</title>
        <authorList>
            <consortium name="DOE Joint Genome Institute"/>
            <person name="Min B."/>
            <person name="Park H."/>
            <person name="Jang Y."/>
            <person name="Kim J.-J."/>
            <person name="Kim K.H."/>
            <person name="Pangilinan J."/>
            <person name="Lipzen A."/>
            <person name="Riley R."/>
            <person name="Grigoriev I.V."/>
            <person name="Spatafora J.W."/>
            <person name="Choi I.-G."/>
        </authorList>
    </citation>
    <scope>NUCLEOTIDE SEQUENCE [LARGE SCALE GENOMIC DNA]</scope>
    <source>
        <strain evidence="2 3">KUC8140</strain>
    </source>
</reference>
<evidence type="ECO:0000256" key="1">
    <source>
        <dbReference type="SAM" id="MobiDB-lite"/>
    </source>
</evidence>
<feature type="compositionally biased region" description="Polar residues" evidence="1">
    <location>
        <begin position="147"/>
        <end position="170"/>
    </location>
</feature>
<sequence>MRMPARQATGIVRLPSIKRATALIFAFDHHHNESSFSHLLYSLYLYNPIYLQKLSSLTINEFCTPFADPSRSSLAQHLTSLIARDPIDLVKHLLIRKPKIKRGTSQYPTALRTAKGMRHLVCLCRTTLERLVGMAGLRYRARKLNRSRTASLDRSSPASSEVDNESSARSPSPRRLG</sequence>
<gene>
    <name evidence="2" type="ORF">SCHPADRAFT_925104</name>
</gene>
<dbReference type="EMBL" id="KQ085894">
    <property type="protein sequence ID" value="KLO18466.1"/>
    <property type="molecule type" value="Genomic_DNA"/>
</dbReference>
<protein>
    <submittedName>
        <fullName evidence="2">Uncharacterized protein</fullName>
    </submittedName>
</protein>
<feature type="region of interest" description="Disordered" evidence="1">
    <location>
        <begin position="146"/>
        <end position="177"/>
    </location>
</feature>
<evidence type="ECO:0000313" key="2">
    <source>
        <dbReference type="EMBL" id="KLO18466.1"/>
    </source>
</evidence>
<evidence type="ECO:0000313" key="3">
    <source>
        <dbReference type="Proteomes" id="UP000053477"/>
    </source>
</evidence>